<gene>
    <name evidence="2" type="ORF">EB796_019423</name>
</gene>
<dbReference type="GO" id="GO:0031523">
    <property type="term" value="C:Myb complex"/>
    <property type="evidence" value="ECO:0007669"/>
    <property type="project" value="TreeGrafter"/>
</dbReference>
<dbReference type="PANTHER" id="PTHR31336:SF3">
    <property type="entry name" value="PROTEIN LIN-37 HOMOLOG"/>
    <property type="match status" value="1"/>
</dbReference>
<dbReference type="Proteomes" id="UP000593567">
    <property type="component" value="Unassembled WGS sequence"/>
</dbReference>
<feature type="region of interest" description="Disordered" evidence="1">
    <location>
        <begin position="29"/>
        <end position="81"/>
    </location>
</feature>
<accession>A0A7J7J9L7</accession>
<evidence type="ECO:0000313" key="3">
    <source>
        <dbReference type="Proteomes" id="UP000593567"/>
    </source>
</evidence>
<dbReference type="GO" id="GO:0000122">
    <property type="term" value="P:negative regulation of transcription by RNA polymerase II"/>
    <property type="evidence" value="ECO:0007669"/>
    <property type="project" value="TreeGrafter"/>
</dbReference>
<evidence type="ECO:0000313" key="2">
    <source>
        <dbReference type="EMBL" id="KAF6022271.1"/>
    </source>
</evidence>
<dbReference type="InterPro" id="IPR028226">
    <property type="entry name" value="LIN37"/>
</dbReference>
<feature type="compositionally biased region" description="Basic and acidic residues" evidence="1">
    <location>
        <begin position="45"/>
        <end position="55"/>
    </location>
</feature>
<organism evidence="2 3">
    <name type="scientific">Bugula neritina</name>
    <name type="common">Brown bryozoan</name>
    <name type="synonym">Sertularia neritina</name>
    <dbReference type="NCBI Taxonomy" id="10212"/>
    <lineage>
        <taxon>Eukaryota</taxon>
        <taxon>Metazoa</taxon>
        <taxon>Spiralia</taxon>
        <taxon>Lophotrochozoa</taxon>
        <taxon>Bryozoa</taxon>
        <taxon>Gymnolaemata</taxon>
        <taxon>Cheilostomatida</taxon>
        <taxon>Flustrina</taxon>
        <taxon>Buguloidea</taxon>
        <taxon>Bugulidae</taxon>
        <taxon>Bugula</taxon>
    </lineage>
</organism>
<dbReference type="PANTHER" id="PTHR31336">
    <property type="entry name" value="LIN37 HOMOLOG"/>
    <property type="match status" value="1"/>
</dbReference>
<dbReference type="EMBL" id="VXIV02002873">
    <property type="protein sequence ID" value="KAF6022271.1"/>
    <property type="molecule type" value="Genomic_DNA"/>
</dbReference>
<proteinExistence type="predicted"/>
<name>A0A7J7J9L7_BUGNE</name>
<comment type="caution">
    <text evidence="2">The sequence shown here is derived from an EMBL/GenBank/DDBJ whole genome shotgun (WGS) entry which is preliminary data.</text>
</comment>
<keyword evidence="3" id="KW-1185">Reference proteome</keyword>
<evidence type="ECO:0000256" key="1">
    <source>
        <dbReference type="SAM" id="MobiDB-lite"/>
    </source>
</evidence>
<reference evidence="2" key="1">
    <citation type="submission" date="2020-06" db="EMBL/GenBank/DDBJ databases">
        <title>Draft genome of Bugula neritina, a colonial animal packing powerful symbionts and potential medicines.</title>
        <authorList>
            <person name="Rayko M."/>
        </authorList>
    </citation>
    <scope>NUCLEOTIDE SEQUENCE [LARGE SCALE GENOMIC DNA]</scope>
    <source>
        <strain evidence="2">Kwan_BN1</strain>
    </source>
</reference>
<feature type="compositionally biased region" description="Basic residues" evidence="1">
    <location>
        <begin position="61"/>
        <end position="74"/>
    </location>
</feature>
<sequence>MARKSVSGTLKEEIFQARSNLDSILQKIRNSRDPSFLDSEDEDDRNDKSPAREGAGDGSPKRKNLSHGTKKRKREFTGSSQSSAANTYVVKLFDRNVDLAVYNESTPLYPICRAWMRNTANEHCIEQPPPSDPQAGGEVQFPNPYMKSKTEVLSNLKIPEPIPRKEKPLDIHAEPEDAADLLIKHIAHWKEVRESWRGSW</sequence>
<protein>
    <submittedName>
        <fullName evidence="2">LIN37</fullName>
    </submittedName>
</protein>
<dbReference type="AlphaFoldDB" id="A0A7J7J9L7"/>
<dbReference type="Pfam" id="PF15306">
    <property type="entry name" value="LIN37"/>
    <property type="match status" value="1"/>
</dbReference>
<dbReference type="GO" id="GO:0017053">
    <property type="term" value="C:transcription repressor complex"/>
    <property type="evidence" value="ECO:0007669"/>
    <property type="project" value="InterPro"/>
</dbReference>
<dbReference type="OrthoDB" id="6287771at2759"/>